<keyword evidence="3" id="KW-0233">DNA recombination</keyword>
<dbReference type="InterPro" id="IPR035386">
    <property type="entry name" value="Arm-DNA-bind_5"/>
</dbReference>
<gene>
    <name evidence="5" type="ORF">DW783_13255</name>
</gene>
<evidence type="ECO:0000256" key="2">
    <source>
        <dbReference type="ARBA" id="ARBA00023125"/>
    </source>
</evidence>
<evidence type="ECO:0000259" key="4">
    <source>
        <dbReference type="PROSITE" id="PS51898"/>
    </source>
</evidence>
<organism evidence="5 6">
    <name type="scientific">Phocaeicola vulgatus</name>
    <name type="common">Bacteroides vulgatus</name>
    <dbReference type="NCBI Taxonomy" id="821"/>
    <lineage>
        <taxon>Bacteria</taxon>
        <taxon>Pseudomonadati</taxon>
        <taxon>Bacteroidota</taxon>
        <taxon>Bacteroidia</taxon>
        <taxon>Bacteroidales</taxon>
        <taxon>Bacteroidaceae</taxon>
        <taxon>Phocaeicola</taxon>
    </lineage>
</organism>
<dbReference type="RefSeq" id="WP_118170984.1">
    <property type="nucleotide sequence ID" value="NZ_QSJM01000039.1"/>
</dbReference>
<dbReference type="InterPro" id="IPR013762">
    <property type="entry name" value="Integrase-like_cat_sf"/>
</dbReference>
<dbReference type="AlphaFoldDB" id="A0A414H685"/>
<dbReference type="Pfam" id="PF17293">
    <property type="entry name" value="Arm-DNA-bind_5"/>
    <property type="match status" value="1"/>
</dbReference>
<dbReference type="InterPro" id="IPR025269">
    <property type="entry name" value="SAM-like_dom"/>
</dbReference>
<dbReference type="InterPro" id="IPR050090">
    <property type="entry name" value="Tyrosine_recombinase_XerCD"/>
</dbReference>
<dbReference type="Proteomes" id="UP000283429">
    <property type="component" value="Unassembled WGS sequence"/>
</dbReference>
<dbReference type="GO" id="GO:0015074">
    <property type="term" value="P:DNA integration"/>
    <property type="evidence" value="ECO:0007669"/>
    <property type="project" value="InterPro"/>
</dbReference>
<proteinExistence type="inferred from homology"/>
<dbReference type="EMBL" id="QSJM01000039">
    <property type="protein sequence ID" value="RHD78694.1"/>
    <property type="molecule type" value="Genomic_DNA"/>
</dbReference>
<accession>A0A414H685</accession>
<dbReference type="Gene3D" id="1.10.443.10">
    <property type="entry name" value="Intergrase catalytic core"/>
    <property type="match status" value="1"/>
</dbReference>
<dbReference type="GO" id="GO:0003677">
    <property type="term" value="F:DNA binding"/>
    <property type="evidence" value="ECO:0007669"/>
    <property type="project" value="UniProtKB-KW"/>
</dbReference>
<dbReference type="Gene3D" id="1.10.150.130">
    <property type="match status" value="1"/>
</dbReference>
<dbReference type="SUPFAM" id="SSF56349">
    <property type="entry name" value="DNA breaking-rejoining enzymes"/>
    <property type="match status" value="1"/>
</dbReference>
<dbReference type="PANTHER" id="PTHR30349">
    <property type="entry name" value="PHAGE INTEGRASE-RELATED"/>
    <property type="match status" value="1"/>
</dbReference>
<comment type="caution">
    <text evidence="5">The sequence shown here is derived from an EMBL/GenBank/DDBJ whole genome shotgun (WGS) entry which is preliminary data.</text>
</comment>
<dbReference type="PROSITE" id="PS51898">
    <property type="entry name" value="TYR_RECOMBINASE"/>
    <property type="match status" value="1"/>
</dbReference>
<dbReference type="InterPro" id="IPR002104">
    <property type="entry name" value="Integrase_catalytic"/>
</dbReference>
<evidence type="ECO:0000313" key="6">
    <source>
        <dbReference type="Proteomes" id="UP000283429"/>
    </source>
</evidence>
<comment type="similarity">
    <text evidence="1">Belongs to the 'phage' integrase family.</text>
</comment>
<name>A0A414H685_PHOVU</name>
<dbReference type="CDD" id="cd01185">
    <property type="entry name" value="INTN1_C_like"/>
    <property type="match status" value="1"/>
</dbReference>
<dbReference type="InterPro" id="IPR011010">
    <property type="entry name" value="DNA_brk_join_enz"/>
</dbReference>
<evidence type="ECO:0000256" key="3">
    <source>
        <dbReference type="ARBA" id="ARBA00023172"/>
    </source>
</evidence>
<dbReference type="InterPro" id="IPR010998">
    <property type="entry name" value="Integrase_recombinase_N"/>
</dbReference>
<dbReference type="PANTHER" id="PTHR30349:SF64">
    <property type="entry name" value="PROPHAGE INTEGRASE INTD-RELATED"/>
    <property type="match status" value="1"/>
</dbReference>
<evidence type="ECO:0000256" key="1">
    <source>
        <dbReference type="ARBA" id="ARBA00008857"/>
    </source>
</evidence>
<evidence type="ECO:0000313" key="5">
    <source>
        <dbReference type="EMBL" id="RHD78694.1"/>
    </source>
</evidence>
<sequence>MKVEKFKVLLYLKKSEPDKTGKAPIMGRITLNRTMAQFSCKLSCTPGLWNARESRLNGKSREAVETNEKIERLLLAVHSAFNSLMERKKDFDAAAVRDLFQGNAGTQMTLLKLLARHNEEMRARVGVDRAPTTLSTYIFTHRTLSEFIRKKFKVPDLAFGQLNEQFIRDYQEFILLEKKYVVDTLRGYLSILKKICRIAYKEGHSEKYHFCHFKLPKQKESTPKALSRENFEKLRDLEIPEKRRSHVITRDLFLFACYTGTAYADAVSITRENLFRDDEGCLWLKYRRKKTDYLGRVKLLPEALALIEKYRDDTRSTLFPPQDYHTLRANMKSLRLMAAGLSQDLVYHMGRHSFASLVTLEEGVPIETISKMLGHSNIKTTQIYARVTPKRLFEDMDRFVEATRDLKLIL</sequence>
<protein>
    <submittedName>
        <fullName evidence="5">Site-specific integrase</fullName>
    </submittedName>
</protein>
<feature type="domain" description="Tyr recombinase" evidence="4">
    <location>
        <begin position="221"/>
        <end position="397"/>
    </location>
</feature>
<reference evidence="5 6" key="1">
    <citation type="submission" date="2018-08" db="EMBL/GenBank/DDBJ databases">
        <title>A genome reference for cultivated species of the human gut microbiota.</title>
        <authorList>
            <person name="Zou Y."/>
            <person name="Xue W."/>
            <person name="Luo G."/>
        </authorList>
    </citation>
    <scope>NUCLEOTIDE SEQUENCE [LARGE SCALE GENOMIC DNA]</scope>
    <source>
        <strain evidence="5 6">AM30-40</strain>
    </source>
</reference>
<dbReference type="Pfam" id="PF13102">
    <property type="entry name" value="Phage_int_SAM_5"/>
    <property type="match status" value="1"/>
</dbReference>
<dbReference type="Pfam" id="PF00589">
    <property type="entry name" value="Phage_integrase"/>
    <property type="match status" value="1"/>
</dbReference>
<dbReference type="GO" id="GO:0006310">
    <property type="term" value="P:DNA recombination"/>
    <property type="evidence" value="ECO:0007669"/>
    <property type="project" value="UniProtKB-KW"/>
</dbReference>
<keyword evidence="2" id="KW-0238">DNA-binding</keyword>